<dbReference type="PROSITE" id="PS51365">
    <property type="entry name" value="RENAL_DIPEPTIDASE_2"/>
    <property type="match status" value="1"/>
</dbReference>
<reference evidence="2" key="1">
    <citation type="submission" date="2023-07" db="EMBL/GenBank/DDBJ databases">
        <title>Conexibacter stalactiti sp. nov., isolated from stalactites in a lava cave and emended description of the genus Conexibacter.</title>
        <authorList>
            <person name="Lee S.D."/>
        </authorList>
    </citation>
    <scope>NUCLEOTIDE SEQUENCE [LARGE SCALE GENOMIC DNA]</scope>
    <source>
        <strain evidence="2">KCTC 39840</strain>
    </source>
</reference>
<keyword evidence="1" id="KW-0224">Dipeptidase</keyword>
<dbReference type="GO" id="GO:0016805">
    <property type="term" value="F:dipeptidase activity"/>
    <property type="evidence" value="ECO:0007669"/>
    <property type="project" value="UniProtKB-KW"/>
</dbReference>
<dbReference type="InterPro" id="IPR008257">
    <property type="entry name" value="Pept_M19"/>
</dbReference>
<dbReference type="PANTHER" id="PTHR10443:SF12">
    <property type="entry name" value="DIPEPTIDASE"/>
    <property type="match status" value="1"/>
</dbReference>
<dbReference type="EC" id="3.4.13.-" evidence="1"/>
<proteinExistence type="predicted"/>
<dbReference type="SUPFAM" id="SSF51556">
    <property type="entry name" value="Metallo-dependent hydrolases"/>
    <property type="match status" value="1"/>
</dbReference>
<keyword evidence="1" id="KW-0378">Hydrolase</keyword>
<organism evidence="1 2">
    <name type="scientific">Conexibacter stalactiti</name>
    <dbReference type="NCBI Taxonomy" id="1940611"/>
    <lineage>
        <taxon>Bacteria</taxon>
        <taxon>Bacillati</taxon>
        <taxon>Actinomycetota</taxon>
        <taxon>Thermoleophilia</taxon>
        <taxon>Solirubrobacterales</taxon>
        <taxon>Conexibacteraceae</taxon>
        <taxon>Conexibacter</taxon>
    </lineage>
</organism>
<evidence type="ECO:0000313" key="2">
    <source>
        <dbReference type="Proteomes" id="UP001284601"/>
    </source>
</evidence>
<keyword evidence="2" id="KW-1185">Reference proteome</keyword>
<evidence type="ECO:0000313" key="1">
    <source>
        <dbReference type="EMBL" id="MDW5597625.1"/>
    </source>
</evidence>
<name>A0ABU4HWC3_9ACTN</name>
<keyword evidence="1" id="KW-0645">Protease</keyword>
<dbReference type="Pfam" id="PF01244">
    <property type="entry name" value="Peptidase_M19"/>
    <property type="match status" value="1"/>
</dbReference>
<gene>
    <name evidence="1" type="ORF">R7226_24960</name>
</gene>
<accession>A0ABU4HWC3</accession>
<dbReference type="Gene3D" id="3.20.20.140">
    <property type="entry name" value="Metal-dependent hydrolases"/>
    <property type="match status" value="1"/>
</dbReference>
<reference evidence="1 2" key="2">
    <citation type="submission" date="2023-10" db="EMBL/GenBank/DDBJ databases">
        <authorList>
            <person name="Han X.F."/>
        </authorList>
    </citation>
    <scope>NUCLEOTIDE SEQUENCE [LARGE SCALE GENOMIC DNA]</scope>
    <source>
        <strain evidence="1 2">KCTC 39840</strain>
    </source>
</reference>
<protein>
    <submittedName>
        <fullName evidence="1">Membrane dipeptidase</fullName>
        <ecNumber evidence="1">3.4.13.-</ecNumber>
    </submittedName>
</protein>
<dbReference type="EMBL" id="JAWSTH010000096">
    <property type="protein sequence ID" value="MDW5597625.1"/>
    <property type="molecule type" value="Genomic_DNA"/>
</dbReference>
<dbReference type="Proteomes" id="UP001284601">
    <property type="component" value="Unassembled WGS sequence"/>
</dbReference>
<dbReference type="InterPro" id="IPR032466">
    <property type="entry name" value="Metal_Hydrolase"/>
</dbReference>
<sequence length="359" mass="39035">MPEAVARDVCIDALGLDFRGWTDDLAVSGLSAVHVSTTVVWDLSAGWMGHTSALQAITHDTMDVKRRLRESAAHMFHVDGPAQLDLLGADDRVGVILGLQDLTGVEWDARLPELLRELGIRVVQPVYNYANAYADGYMEARDAGLSRAGRQLVAALNEVGISIDVSHVGERSTLDIIEASTVPVAATHVNRRAVYDAPRNKSDHVLREIADAGGVVGVLALGAGIWNGDPNHFPTMQDVVDHVVSMVELLGEDAVGIGTDHMLSQDSDDDPGPGWWRGGPPTTAMIDKPGGFGAYLQAFHRDFPQREMTVANNWPRGFETMAEWSSLPRLLRDAGLADEVARKVLGGNWVRFFRETWSA</sequence>
<dbReference type="PANTHER" id="PTHR10443">
    <property type="entry name" value="MICROSOMAL DIPEPTIDASE"/>
    <property type="match status" value="1"/>
</dbReference>
<comment type="caution">
    <text evidence="1">The sequence shown here is derived from an EMBL/GenBank/DDBJ whole genome shotgun (WGS) entry which is preliminary data.</text>
</comment>
<dbReference type="RefSeq" id="WP_318600091.1">
    <property type="nucleotide sequence ID" value="NZ_JAWSTH010000096.1"/>
</dbReference>